<dbReference type="STRING" id="1006004.GBAG_3061"/>
<reference evidence="2 3" key="1">
    <citation type="submission" date="2014-05" db="EMBL/GenBank/DDBJ databases">
        <title>ATOL: Assembling a taxonomically balanced genome-scale reconstruction of the evolutionary history of the Enterobacteriaceae.</title>
        <authorList>
            <person name="Plunkett G.III."/>
            <person name="Neeno-Eckwall E.C."/>
            <person name="Glasner J.D."/>
            <person name="Perna N.T."/>
        </authorList>
    </citation>
    <scope>NUCLEOTIDE SEQUENCE [LARGE SCALE GENOMIC DNA]</scope>
    <source>
        <strain evidence="2 3">ATCC 33320</strain>
    </source>
</reference>
<feature type="chain" id="PRO_5001790840" evidence="1">
    <location>
        <begin position="22"/>
        <end position="337"/>
    </location>
</feature>
<keyword evidence="3" id="KW-1185">Reference proteome</keyword>
<dbReference type="EMBL" id="JMPI01000050">
    <property type="protein sequence ID" value="KFC79783.1"/>
    <property type="molecule type" value="Genomic_DNA"/>
</dbReference>
<dbReference type="eggNOG" id="ENOG5033TJH">
    <property type="taxonomic scope" value="Bacteria"/>
</dbReference>
<dbReference type="OrthoDB" id="5864953at2"/>
<dbReference type="AlphaFoldDB" id="A0A085G7T8"/>
<dbReference type="Proteomes" id="UP000028653">
    <property type="component" value="Unassembled WGS sequence"/>
</dbReference>
<keyword evidence="1" id="KW-0732">Signal</keyword>
<gene>
    <name evidence="2" type="ORF">GBAG_3061</name>
</gene>
<dbReference type="Pfam" id="PF16946">
    <property type="entry name" value="Porin_OmpG_1_2"/>
    <property type="match status" value="1"/>
</dbReference>
<accession>A0A085G7T8</accession>
<evidence type="ECO:0000313" key="2">
    <source>
        <dbReference type="EMBL" id="KFC79783.1"/>
    </source>
</evidence>
<proteinExistence type="predicted"/>
<dbReference type="InterPro" id="IPR031605">
    <property type="entry name" value="Porin_OmpG_1_2"/>
</dbReference>
<evidence type="ECO:0000313" key="3">
    <source>
        <dbReference type="Proteomes" id="UP000028653"/>
    </source>
</evidence>
<name>A0A085G7T8_9ENTR</name>
<comment type="caution">
    <text evidence="2">The sequence shown here is derived from an EMBL/GenBank/DDBJ whole genome shotgun (WGS) entry which is preliminary data.</text>
</comment>
<feature type="signal peptide" evidence="1">
    <location>
        <begin position="1"/>
        <end position="21"/>
    </location>
</feature>
<protein>
    <submittedName>
        <fullName evidence="2">Aec44 family protein</fullName>
    </submittedName>
</protein>
<evidence type="ECO:0000256" key="1">
    <source>
        <dbReference type="SAM" id="SignalP"/>
    </source>
</evidence>
<organism evidence="2 3">
    <name type="scientific">Buttiauxella agrestis ATCC 33320</name>
    <dbReference type="NCBI Taxonomy" id="1006004"/>
    <lineage>
        <taxon>Bacteria</taxon>
        <taxon>Pseudomonadati</taxon>
        <taxon>Pseudomonadota</taxon>
        <taxon>Gammaproteobacteria</taxon>
        <taxon>Enterobacterales</taxon>
        <taxon>Enterobacteriaceae</taxon>
        <taxon>Buttiauxella</taxon>
    </lineage>
</organism>
<sequence>MKNHHALSVIFVLLFPALANASMSIMKDSSGKVIAVDPWSYLDEDVMWTSTRSSNPAGGRVHGQLKMKYAIEDNNWRNSHFHSGNDSLTFVQGVMRHDALPGWYLAFSDGRTTNYNGTWENQTYISQNQWTQLIIGHEYFYKRLRYGWDVMGGSASIDDRWQGRAKFFTDLRVTDNLSFFNYLYQQIDHRRSGGSQNDRDVRSFQIEPGVQYIINNTTGVWFRQQFASAILDRAQWGDIDEKSWTASFGVWRNWGKLSTTLSGGYGHYKKNNAQPEDGEVFQNTRNRFLKVSVNYPLTSRFTASGEVTGSLINQSGSWVTNGDALTTDYKLMLDYNF</sequence>
<dbReference type="RefSeq" id="WP_034497655.1">
    <property type="nucleotide sequence ID" value="NZ_JMPI01000050.1"/>
</dbReference>